<name>A0A0G4FHD5_VITBC</name>
<accession>A0A0G4FHD5</accession>
<evidence type="ECO:0000313" key="3">
    <source>
        <dbReference type="Proteomes" id="UP000041254"/>
    </source>
</evidence>
<dbReference type="InParanoid" id="A0A0G4FHD5"/>
<dbReference type="VEuPathDB" id="CryptoDB:Vbra_4445"/>
<protein>
    <submittedName>
        <fullName evidence="2">Uncharacterized protein</fullName>
    </submittedName>
</protein>
<evidence type="ECO:0000313" key="2">
    <source>
        <dbReference type="EMBL" id="CEM12837.1"/>
    </source>
</evidence>
<feature type="compositionally biased region" description="Polar residues" evidence="1">
    <location>
        <begin position="284"/>
        <end position="294"/>
    </location>
</feature>
<proteinExistence type="predicted"/>
<dbReference type="AlphaFoldDB" id="A0A0G4FHD5"/>
<dbReference type="Proteomes" id="UP000041254">
    <property type="component" value="Unassembled WGS sequence"/>
</dbReference>
<feature type="region of interest" description="Disordered" evidence="1">
    <location>
        <begin position="334"/>
        <end position="429"/>
    </location>
</feature>
<feature type="compositionally biased region" description="Polar residues" evidence="1">
    <location>
        <begin position="414"/>
        <end position="429"/>
    </location>
</feature>
<reference evidence="2 3" key="1">
    <citation type="submission" date="2014-11" db="EMBL/GenBank/DDBJ databases">
        <authorList>
            <person name="Zhu J."/>
            <person name="Qi W."/>
            <person name="Song R."/>
        </authorList>
    </citation>
    <scope>NUCLEOTIDE SEQUENCE [LARGE SCALE GENOMIC DNA]</scope>
</reference>
<organism evidence="2 3">
    <name type="scientific">Vitrella brassicaformis (strain CCMP3155)</name>
    <dbReference type="NCBI Taxonomy" id="1169540"/>
    <lineage>
        <taxon>Eukaryota</taxon>
        <taxon>Sar</taxon>
        <taxon>Alveolata</taxon>
        <taxon>Colpodellida</taxon>
        <taxon>Vitrellaceae</taxon>
        <taxon>Vitrella</taxon>
    </lineage>
</organism>
<feature type="compositionally biased region" description="Basic and acidic residues" evidence="1">
    <location>
        <begin position="386"/>
        <end position="403"/>
    </location>
</feature>
<keyword evidence="3" id="KW-1185">Reference proteome</keyword>
<feature type="compositionally biased region" description="Low complexity" evidence="1">
    <location>
        <begin position="370"/>
        <end position="381"/>
    </location>
</feature>
<feature type="region of interest" description="Disordered" evidence="1">
    <location>
        <begin position="281"/>
        <end position="303"/>
    </location>
</feature>
<feature type="region of interest" description="Disordered" evidence="1">
    <location>
        <begin position="28"/>
        <end position="47"/>
    </location>
</feature>
<feature type="compositionally biased region" description="Low complexity" evidence="1">
    <location>
        <begin position="35"/>
        <end position="44"/>
    </location>
</feature>
<dbReference type="EMBL" id="CDMY01000437">
    <property type="protein sequence ID" value="CEM12837.1"/>
    <property type="molecule type" value="Genomic_DNA"/>
</dbReference>
<gene>
    <name evidence="2" type="ORF">Vbra_4445</name>
</gene>
<evidence type="ECO:0000256" key="1">
    <source>
        <dbReference type="SAM" id="MobiDB-lite"/>
    </source>
</evidence>
<sequence length="482" mass="53113">MYGIAGSFRLLSAEWIFSAARAGARELFHPQPDASSPRRSSSSQRGREFGGIHHLGQLCGPHLSCLGYRKSTHNVRSPSRSHEDPLSELFSVLEEEEARGEDIKAVHGQLQQMEAILADEDGSGRLLEGMADDGVGGMTVREVAEGVRELLPFVTVHDVRKHLVSRIEREGEAGEGGHDDCVSTGGLRQHMEGFLQAKRDELQVVEAGLIGRRVACERRAEEMRQRLRRRYCTVMSRRLDVTPSEQLLLKKDGVRKILNTSPRPLVDALFHHCILTQDHEQAAADTNNGSSNEIPSPAPFPSPRTIHWQEIEALFDLPSLRMIRESYLSPPFLFDLSSDESSPSRRRSRQTRKTIGGALDGGRSPPLLPPMFLTPTVPTPTIQRPRSNDFVDNNEHQHDHGDDEQSDVPPVNVGSPSRTVRSVQSSSPTRGHRCVALAVNRPLHYVDSGVSVPVVPYPPFCMGEGENGDRFAEGGGGGALRA</sequence>